<evidence type="ECO:0000313" key="2">
    <source>
        <dbReference type="EMBL" id="MDQ0339946.1"/>
    </source>
</evidence>
<feature type="domain" description="Aminoglycoside phosphotransferase" evidence="1">
    <location>
        <begin position="36"/>
        <end position="264"/>
    </location>
</feature>
<keyword evidence="2" id="KW-0418">Kinase</keyword>
<dbReference type="InterPro" id="IPR041726">
    <property type="entry name" value="ACAD10_11_N"/>
</dbReference>
<dbReference type="EMBL" id="JAUSUQ010000010">
    <property type="protein sequence ID" value="MDQ0339946.1"/>
    <property type="molecule type" value="Genomic_DNA"/>
</dbReference>
<dbReference type="Gene3D" id="3.30.200.20">
    <property type="entry name" value="Phosphorylase Kinase, domain 1"/>
    <property type="match status" value="1"/>
</dbReference>
<name>A0ABU0CVN7_9BACI</name>
<dbReference type="Proteomes" id="UP001232445">
    <property type="component" value="Unassembled WGS sequence"/>
</dbReference>
<comment type="caution">
    <text evidence="2">The sequence shown here is derived from an EMBL/GenBank/DDBJ whole genome shotgun (WGS) entry which is preliminary data.</text>
</comment>
<dbReference type="SUPFAM" id="SSF56112">
    <property type="entry name" value="Protein kinase-like (PK-like)"/>
    <property type="match status" value="1"/>
</dbReference>
<organism evidence="2 3">
    <name type="scientific">Caldalkalibacillus uzonensis</name>
    <dbReference type="NCBI Taxonomy" id="353224"/>
    <lineage>
        <taxon>Bacteria</taxon>
        <taxon>Bacillati</taxon>
        <taxon>Bacillota</taxon>
        <taxon>Bacilli</taxon>
        <taxon>Bacillales</taxon>
        <taxon>Bacillaceae</taxon>
        <taxon>Caldalkalibacillus</taxon>
    </lineage>
</organism>
<dbReference type="InterPro" id="IPR002575">
    <property type="entry name" value="Aminoglycoside_PTrfase"/>
</dbReference>
<protein>
    <submittedName>
        <fullName evidence="2">Aminoglycoside phosphotransferase (APT) family kinase protein</fullName>
    </submittedName>
</protein>
<dbReference type="InterPro" id="IPR011009">
    <property type="entry name" value="Kinase-like_dom_sf"/>
</dbReference>
<proteinExistence type="predicted"/>
<dbReference type="RefSeq" id="WP_307340717.1">
    <property type="nucleotide sequence ID" value="NZ_JAUSUQ010000010.1"/>
</dbReference>
<dbReference type="GO" id="GO:0016301">
    <property type="term" value="F:kinase activity"/>
    <property type="evidence" value="ECO:0007669"/>
    <property type="project" value="UniProtKB-KW"/>
</dbReference>
<sequence length="355" mass="40559">MSTGEIIPVRQGEELDIPKLEAYLRQHLELEDAPLEVKQFAAGRSNLTYLLQVGSWEAVLRRPPLGPVPPKAHDMERESRILKLLHPVFPLAPKPYIFCQDKQVLGAPFFIMERRKGVVVDTELPAEHQHNPAVGARISEQMVKTLAELHSVDYEQAGLGEIGYPEGFLERQVKGWIKRYDQAKTEEIPHVDQLTSWLLDNLPPSPPPSMIHYDFKLNNVMFDFALEKIVAIFDWEMSTIGDPLADLGCALSYWMEADDPDVLKYGFGDPPVTVQPGFMSRAEFIEAYARQSGRDVANMHYYLTFGYFKLAGICQQIYYRWKRGQTQDERFSEMNRFVRGLIEAALVQANSSDLR</sequence>
<dbReference type="CDD" id="cd05154">
    <property type="entry name" value="ACAD10_11_N-like"/>
    <property type="match status" value="1"/>
</dbReference>
<keyword evidence="2" id="KW-0808">Transferase</keyword>
<keyword evidence="3" id="KW-1185">Reference proteome</keyword>
<reference evidence="2 3" key="1">
    <citation type="submission" date="2023-07" db="EMBL/GenBank/DDBJ databases">
        <title>Genomic Encyclopedia of Type Strains, Phase IV (KMG-IV): sequencing the most valuable type-strain genomes for metagenomic binning, comparative biology and taxonomic classification.</title>
        <authorList>
            <person name="Goeker M."/>
        </authorList>
    </citation>
    <scope>NUCLEOTIDE SEQUENCE [LARGE SCALE GENOMIC DNA]</scope>
    <source>
        <strain evidence="2 3">DSM 17740</strain>
    </source>
</reference>
<dbReference type="Gene3D" id="3.90.1200.10">
    <property type="match status" value="1"/>
</dbReference>
<evidence type="ECO:0000259" key="1">
    <source>
        <dbReference type="Pfam" id="PF01636"/>
    </source>
</evidence>
<dbReference type="PANTHER" id="PTHR47829:SF1">
    <property type="entry name" value="HAD FAMILY PHOSPHATASE"/>
    <property type="match status" value="1"/>
</dbReference>
<dbReference type="PANTHER" id="PTHR47829">
    <property type="entry name" value="HYDROLASE, PUTATIVE (AFU_ORTHOLOGUE AFUA_1G12880)-RELATED"/>
    <property type="match status" value="1"/>
</dbReference>
<dbReference type="InterPro" id="IPR052898">
    <property type="entry name" value="ACAD10-like"/>
</dbReference>
<dbReference type="Pfam" id="PF01636">
    <property type="entry name" value="APH"/>
    <property type="match status" value="1"/>
</dbReference>
<accession>A0ABU0CVN7</accession>
<evidence type="ECO:0000313" key="3">
    <source>
        <dbReference type="Proteomes" id="UP001232445"/>
    </source>
</evidence>
<gene>
    <name evidence="2" type="ORF">J2S00_002741</name>
</gene>